<evidence type="ECO:0000256" key="1">
    <source>
        <dbReference type="SAM" id="Phobius"/>
    </source>
</evidence>
<organism evidence="2 3">
    <name type="scientific">Phaseolus coccineus</name>
    <name type="common">Scarlet runner bean</name>
    <name type="synonym">Phaseolus multiflorus</name>
    <dbReference type="NCBI Taxonomy" id="3886"/>
    <lineage>
        <taxon>Eukaryota</taxon>
        <taxon>Viridiplantae</taxon>
        <taxon>Streptophyta</taxon>
        <taxon>Embryophyta</taxon>
        <taxon>Tracheophyta</taxon>
        <taxon>Spermatophyta</taxon>
        <taxon>Magnoliopsida</taxon>
        <taxon>eudicotyledons</taxon>
        <taxon>Gunneridae</taxon>
        <taxon>Pentapetalae</taxon>
        <taxon>rosids</taxon>
        <taxon>fabids</taxon>
        <taxon>Fabales</taxon>
        <taxon>Fabaceae</taxon>
        <taxon>Papilionoideae</taxon>
        <taxon>50 kb inversion clade</taxon>
        <taxon>NPAAA clade</taxon>
        <taxon>indigoferoid/millettioid clade</taxon>
        <taxon>Phaseoleae</taxon>
        <taxon>Phaseolus</taxon>
    </lineage>
</organism>
<dbReference type="EMBL" id="JAYMYR010000009">
    <property type="protein sequence ID" value="KAK7341246.1"/>
    <property type="molecule type" value="Genomic_DNA"/>
</dbReference>
<accession>A0AAN9LT29</accession>
<dbReference type="Proteomes" id="UP001374584">
    <property type="component" value="Unassembled WGS sequence"/>
</dbReference>
<feature type="transmembrane region" description="Helical" evidence="1">
    <location>
        <begin position="20"/>
        <end position="39"/>
    </location>
</feature>
<keyword evidence="3" id="KW-1185">Reference proteome</keyword>
<comment type="caution">
    <text evidence="2">The sequence shown here is derived from an EMBL/GenBank/DDBJ whole genome shotgun (WGS) entry which is preliminary data.</text>
</comment>
<proteinExistence type="predicted"/>
<name>A0AAN9LT29_PHACN</name>
<reference evidence="2 3" key="1">
    <citation type="submission" date="2024-01" db="EMBL/GenBank/DDBJ databases">
        <title>The genomes of 5 underutilized Papilionoideae crops provide insights into root nodulation and disease resistanc.</title>
        <authorList>
            <person name="Jiang F."/>
        </authorList>
    </citation>
    <scope>NUCLEOTIDE SEQUENCE [LARGE SCALE GENOMIC DNA]</scope>
    <source>
        <strain evidence="2">JINMINGXINNONG_FW02</strain>
        <tissue evidence="2">Leaves</tissue>
    </source>
</reference>
<keyword evidence="1" id="KW-0812">Transmembrane</keyword>
<keyword evidence="1" id="KW-0472">Membrane</keyword>
<protein>
    <submittedName>
        <fullName evidence="2">Uncharacterized protein</fullName>
    </submittedName>
</protein>
<keyword evidence="1" id="KW-1133">Transmembrane helix</keyword>
<dbReference type="AlphaFoldDB" id="A0AAN9LT29"/>
<evidence type="ECO:0000313" key="2">
    <source>
        <dbReference type="EMBL" id="KAK7341246.1"/>
    </source>
</evidence>
<sequence>MIRLSGVNVCKREIGRVNYMKYVVSNFLCLIIFSIRVTYGAKANQLIPDCLLELFIRFPKFVVNLK</sequence>
<evidence type="ECO:0000313" key="3">
    <source>
        <dbReference type="Proteomes" id="UP001374584"/>
    </source>
</evidence>
<gene>
    <name evidence="2" type="ORF">VNO80_24172</name>
</gene>